<name>A0A4T0GZD0_WALIC</name>
<dbReference type="Gene3D" id="1.10.150.80">
    <property type="entry name" value="HRDC domain"/>
    <property type="match status" value="1"/>
</dbReference>
<evidence type="ECO:0000256" key="8">
    <source>
        <dbReference type="ARBA" id="ARBA00043957"/>
    </source>
</evidence>
<dbReference type="PANTHER" id="PTHR12124:SF47">
    <property type="entry name" value="EXOSOME COMPONENT 10"/>
    <property type="match status" value="1"/>
</dbReference>
<dbReference type="Pfam" id="PF08066">
    <property type="entry name" value="PMC2NT"/>
    <property type="match status" value="1"/>
</dbReference>
<dbReference type="GO" id="GO:0003727">
    <property type="term" value="F:single-stranded RNA binding"/>
    <property type="evidence" value="ECO:0007669"/>
    <property type="project" value="TreeGrafter"/>
</dbReference>
<dbReference type="GO" id="GO:0071038">
    <property type="term" value="P:TRAMP-dependent tRNA surveillance pathway"/>
    <property type="evidence" value="ECO:0007669"/>
    <property type="project" value="TreeGrafter"/>
</dbReference>
<feature type="region of interest" description="Disordered" evidence="9">
    <location>
        <begin position="644"/>
        <end position="794"/>
    </location>
</feature>
<dbReference type="GO" id="GO:0071051">
    <property type="term" value="P:poly(A)-dependent snoRNA 3'-end processing"/>
    <property type="evidence" value="ECO:0007669"/>
    <property type="project" value="TreeGrafter"/>
</dbReference>
<dbReference type="CDD" id="cd06147">
    <property type="entry name" value="Rrp6p_like_exo"/>
    <property type="match status" value="1"/>
</dbReference>
<evidence type="ECO:0000313" key="11">
    <source>
        <dbReference type="EMBL" id="TIB16669.1"/>
    </source>
</evidence>
<dbReference type="GO" id="GO:0071037">
    <property type="term" value="P:nuclear polyadenylation-dependent snRNA catabolic process"/>
    <property type="evidence" value="ECO:0007669"/>
    <property type="project" value="TreeGrafter"/>
</dbReference>
<dbReference type="GO" id="GO:0000175">
    <property type="term" value="F:3'-5'-RNA exonuclease activity"/>
    <property type="evidence" value="ECO:0007669"/>
    <property type="project" value="InterPro"/>
</dbReference>
<evidence type="ECO:0000256" key="1">
    <source>
        <dbReference type="ARBA" id="ARBA00004123"/>
    </source>
</evidence>
<dbReference type="PANTHER" id="PTHR12124">
    <property type="entry name" value="POLYMYOSITIS/SCLERODERMA AUTOANTIGEN-RELATED"/>
    <property type="match status" value="1"/>
</dbReference>
<dbReference type="Pfam" id="PF00570">
    <property type="entry name" value="HRDC"/>
    <property type="match status" value="1"/>
</dbReference>
<dbReference type="SUPFAM" id="SSF47819">
    <property type="entry name" value="HRDC-like"/>
    <property type="match status" value="1"/>
</dbReference>
<dbReference type="SMART" id="SM00341">
    <property type="entry name" value="HRDC"/>
    <property type="match status" value="1"/>
</dbReference>
<keyword evidence="6" id="KW-0269">Exonuclease</keyword>
<dbReference type="InterPro" id="IPR012337">
    <property type="entry name" value="RNaseH-like_sf"/>
</dbReference>
<proteinExistence type="inferred from homology"/>
<dbReference type="GO" id="GO:0071040">
    <property type="term" value="P:nuclear polyadenylation-dependent antisense transcript catabolic process"/>
    <property type="evidence" value="ECO:0007669"/>
    <property type="project" value="TreeGrafter"/>
</dbReference>
<dbReference type="GO" id="GO:0071035">
    <property type="term" value="P:nuclear polyadenylation-dependent rRNA catabolic process"/>
    <property type="evidence" value="ECO:0007669"/>
    <property type="project" value="TreeGrafter"/>
</dbReference>
<dbReference type="GO" id="GO:0071039">
    <property type="term" value="P:nuclear polyadenylation-dependent CUT catabolic process"/>
    <property type="evidence" value="ECO:0007669"/>
    <property type="project" value="TreeGrafter"/>
</dbReference>
<feature type="domain" description="HRDC" evidence="10">
    <location>
        <begin position="425"/>
        <end position="506"/>
    </location>
</feature>
<keyword evidence="7" id="KW-0539">Nucleus</keyword>
<dbReference type="InterPro" id="IPR010997">
    <property type="entry name" value="HRDC-like_sf"/>
</dbReference>
<evidence type="ECO:0000256" key="6">
    <source>
        <dbReference type="ARBA" id="ARBA00022839"/>
    </source>
</evidence>
<keyword evidence="3" id="KW-0540">Nuclease</keyword>
<dbReference type="InterPro" id="IPR036397">
    <property type="entry name" value="RNaseH_sf"/>
</dbReference>
<dbReference type="GO" id="GO:0071044">
    <property type="term" value="P:histone mRNA catabolic process"/>
    <property type="evidence" value="ECO:0007669"/>
    <property type="project" value="TreeGrafter"/>
</dbReference>
<evidence type="ECO:0000256" key="4">
    <source>
        <dbReference type="ARBA" id="ARBA00022801"/>
    </source>
</evidence>
<dbReference type="GO" id="GO:0000467">
    <property type="term" value="P:exonucleolytic trimming to generate mature 3'-end of 5.8S rRNA from tricistronic rRNA transcript (SSU-rRNA, 5.8S rRNA, LSU-rRNA)"/>
    <property type="evidence" value="ECO:0007669"/>
    <property type="project" value="InterPro"/>
</dbReference>
<dbReference type="InterPro" id="IPR002562">
    <property type="entry name" value="3'-5'_exonuclease_dom"/>
</dbReference>
<dbReference type="Proteomes" id="UP000306954">
    <property type="component" value="Unassembled WGS sequence"/>
</dbReference>
<evidence type="ECO:0000259" key="10">
    <source>
        <dbReference type="PROSITE" id="PS50967"/>
    </source>
</evidence>
<dbReference type="Pfam" id="PF01612">
    <property type="entry name" value="DNA_pol_A_exo1"/>
    <property type="match status" value="1"/>
</dbReference>
<comment type="caution">
    <text evidence="11">The sequence shown here is derived from an EMBL/GenBank/DDBJ whole genome shotgun (WGS) entry which is preliminary data.</text>
</comment>
<comment type="subcellular location">
    <subcellularLocation>
        <location evidence="1">Nucleus</location>
    </subcellularLocation>
</comment>
<evidence type="ECO:0000256" key="9">
    <source>
        <dbReference type="SAM" id="MobiDB-lite"/>
    </source>
</evidence>
<dbReference type="InterPro" id="IPR045092">
    <property type="entry name" value="Rrp6-like"/>
</dbReference>
<dbReference type="PROSITE" id="PS50967">
    <property type="entry name" value="HRDC"/>
    <property type="match status" value="1"/>
</dbReference>
<evidence type="ECO:0000256" key="7">
    <source>
        <dbReference type="ARBA" id="ARBA00023242"/>
    </source>
</evidence>
<organism evidence="11 12">
    <name type="scientific">Wallemia ichthyophaga</name>
    <dbReference type="NCBI Taxonomy" id="245174"/>
    <lineage>
        <taxon>Eukaryota</taxon>
        <taxon>Fungi</taxon>
        <taxon>Dikarya</taxon>
        <taxon>Basidiomycota</taxon>
        <taxon>Wallemiomycotina</taxon>
        <taxon>Wallemiomycetes</taxon>
        <taxon>Wallemiales</taxon>
        <taxon>Wallemiaceae</taxon>
        <taxon>Wallemia</taxon>
    </lineage>
</organism>
<sequence>MSSSDTTLDVKIKNLQKSAINLTKISKNLLKADDLAFQKSIDGDFSAKCNQAEEGVVDNINQLLGFVNGNSRELDADDLVGDTKPVGEVVDQLLEDSSINIDKHTNSYNKPSLSKDLDPSIYSDKAIQTKPQSKWFSKVDNSNTHWKPLITHKPNAKTPLTWSSVDDGVLNHPYKHEIDTIQYPSNQLSLHDPIEQGTFEQTPFTWVDNEDTLNLLLEKLNKVSEIAIDLEHHDFRSYHGFVCLMQISIRGEDFIIDTLELRDQLIKLNDPFTNPNIVKVFHGADSDIIWLQRDFGVYIVNMFDTYHATRVLGFNQHSLASLLVKYCNYTPDKRYQRADWRKRPLTKPMLDYARSDTHYLLYIYDILRNTLIKKSTKKYNMLKDVLDRSAQLSAKTHYRDLYDYETGKGFNGWYNLALKWNKRMEPALIEVFRRLHQWRDELARKEDESVHLVLSNHQLYDLALKQPTTPQKVSDIFQKKIPHYVRSQMREVCHVINSAIEFANTHSDKLHEMIIPKPMQKPNNVHLPFKTGLDYDLWNINQSQPISSNTLSDVTRNKLFGQDNSKQVPQASTSKLFSGATDAVNTKKSKAVEKITSSFDLVSLIPHATPSTGFDFDAFDEHKRPIEFKPPPMPARVDEVLKEDKQRMEEENKSSGDVSMAEASQKTKEEKIADSIPIDAGITADDIATVGKQADKKRKRKEKGGTKDKDKEGSKGESSKKEKTAKSSRKDKVDIPDFDYDKEESVLDKPLDDLSQSTKKPKKQRYKANFEGQFKRPGSSKMQQSSGNRSHTFK</sequence>
<feature type="compositionally biased region" description="Polar residues" evidence="9">
    <location>
        <begin position="780"/>
        <end position="794"/>
    </location>
</feature>
<dbReference type="EMBL" id="SPOF01000003">
    <property type="protein sequence ID" value="TIB16669.1"/>
    <property type="molecule type" value="Genomic_DNA"/>
</dbReference>
<reference evidence="11 12" key="1">
    <citation type="submission" date="2019-03" db="EMBL/GenBank/DDBJ databases">
        <title>Sequencing 23 genomes of Wallemia ichthyophaga.</title>
        <authorList>
            <person name="Gostincar C."/>
        </authorList>
    </citation>
    <scope>NUCLEOTIDE SEQUENCE [LARGE SCALE GENOMIC DNA]</scope>
    <source>
        <strain evidence="11 12">EXF-8621</strain>
    </source>
</reference>
<feature type="compositionally biased region" description="Basic and acidic residues" evidence="9">
    <location>
        <begin position="644"/>
        <end position="654"/>
    </location>
</feature>
<dbReference type="InterPro" id="IPR002121">
    <property type="entry name" value="HRDC_dom"/>
</dbReference>
<dbReference type="SUPFAM" id="SSF53098">
    <property type="entry name" value="Ribonuclease H-like"/>
    <property type="match status" value="1"/>
</dbReference>
<keyword evidence="5" id="KW-0271">Exosome</keyword>
<protein>
    <recommendedName>
        <fullName evidence="10">HRDC domain-containing protein</fullName>
    </recommendedName>
</protein>
<comment type="similarity">
    <text evidence="8">Belongs to the exosome component 10/RRP6 family.</text>
</comment>
<dbReference type="GO" id="GO:0000176">
    <property type="term" value="C:nuclear exosome (RNase complex)"/>
    <property type="evidence" value="ECO:0007669"/>
    <property type="project" value="InterPro"/>
</dbReference>
<dbReference type="GO" id="GO:0071036">
    <property type="term" value="P:nuclear polyadenylation-dependent snoRNA catabolic process"/>
    <property type="evidence" value="ECO:0007669"/>
    <property type="project" value="TreeGrafter"/>
</dbReference>
<accession>A0A4T0GZD0</accession>
<dbReference type="AlphaFoldDB" id="A0A4T0GZD0"/>
<dbReference type="Gene3D" id="3.30.420.10">
    <property type="entry name" value="Ribonuclease H-like superfamily/Ribonuclease H"/>
    <property type="match status" value="1"/>
</dbReference>
<feature type="compositionally biased region" description="Basic and acidic residues" evidence="9">
    <location>
        <begin position="743"/>
        <end position="752"/>
    </location>
</feature>
<dbReference type="FunFam" id="3.30.420.10:FF:000059">
    <property type="entry name" value="Exosome complex exonuclease Rrp6"/>
    <property type="match status" value="1"/>
</dbReference>
<dbReference type="InterPro" id="IPR049559">
    <property type="entry name" value="Rrp6p-like_exo"/>
</dbReference>
<keyword evidence="2" id="KW-0698">rRNA processing</keyword>
<gene>
    <name evidence="11" type="ORF">E3P90_00320</name>
</gene>
<evidence type="ECO:0000256" key="3">
    <source>
        <dbReference type="ARBA" id="ARBA00022722"/>
    </source>
</evidence>
<evidence type="ECO:0000256" key="2">
    <source>
        <dbReference type="ARBA" id="ARBA00022552"/>
    </source>
</evidence>
<dbReference type="InterPro" id="IPR044876">
    <property type="entry name" value="HRDC_dom_sf"/>
</dbReference>
<evidence type="ECO:0000256" key="5">
    <source>
        <dbReference type="ARBA" id="ARBA00022835"/>
    </source>
</evidence>
<keyword evidence="4" id="KW-0378">Hydrolase</keyword>
<dbReference type="InterPro" id="IPR012588">
    <property type="entry name" value="Exosome-assoc_fac_Rrp6_N"/>
</dbReference>
<dbReference type="GO" id="GO:0005730">
    <property type="term" value="C:nucleolus"/>
    <property type="evidence" value="ECO:0007669"/>
    <property type="project" value="TreeGrafter"/>
</dbReference>
<feature type="compositionally biased region" description="Basic and acidic residues" evidence="9">
    <location>
        <begin position="703"/>
        <end position="735"/>
    </location>
</feature>
<evidence type="ECO:0000313" key="12">
    <source>
        <dbReference type="Proteomes" id="UP000306954"/>
    </source>
</evidence>
<dbReference type="FunFam" id="1.10.150.80:FF:000001">
    <property type="entry name" value="Putative exosome component 10"/>
    <property type="match status" value="1"/>
</dbReference>
<dbReference type="SMART" id="SM00474">
    <property type="entry name" value="35EXOc"/>
    <property type="match status" value="1"/>
</dbReference>
<dbReference type="GO" id="GO:0000166">
    <property type="term" value="F:nucleotide binding"/>
    <property type="evidence" value="ECO:0007669"/>
    <property type="project" value="InterPro"/>
</dbReference>